<evidence type="ECO:0000256" key="1">
    <source>
        <dbReference type="SAM" id="Phobius"/>
    </source>
</evidence>
<keyword evidence="1" id="KW-1133">Transmembrane helix</keyword>
<feature type="transmembrane region" description="Helical" evidence="1">
    <location>
        <begin position="306"/>
        <end position="328"/>
    </location>
</feature>
<dbReference type="EMBL" id="FZOO01000002">
    <property type="protein sequence ID" value="SNS19208.1"/>
    <property type="molecule type" value="Genomic_DNA"/>
</dbReference>
<reference evidence="3" key="1">
    <citation type="submission" date="2017-06" db="EMBL/GenBank/DDBJ databases">
        <authorList>
            <person name="Varghese N."/>
            <person name="Submissions S."/>
        </authorList>
    </citation>
    <scope>NUCLEOTIDE SEQUENCE [LARGE SCALE GENOMIC DNA]</scope>
    <source>
        <strain evidence="3">DSM 46839</strain>
    </source>
</reference>
<dbReference type="PANTHER" id="PTHR23523:SF2">
    <property type="entry name" value="2-NITROIMIDAZOLE TRANSPORTER"/>
    <property type="match status" value="1"/>
</dbReference>
<feature type="transmembrane region" description="Helical" evidence="1">
    <location>
        <begin position="169"/>
        <end position="190"/>
    </location>
</feature>
<sequence length="406" mass="40082">MTPPRTGRSRPRWGALVPAAVLVLVALCLRGPFTGVGPVLTELSAELSVPRAALAALTSVPLVCFGLVAPAAPALAARLGVHRAVLAGVLALAVGIALRPAGVVGLCAGTALLTAGIAVANVLVPAAARAEYGDRSAAAVGAAVASMGASASLGAGLAQPLATATGSALTGLTLWLAPVLLAVAAIALLARRRPAAPGAAAARPPVAAVLRDRVALAVTLFFGLQSLSFYTMLSWLADVLETEAGVAPVTAGGLVAAAAALGVPCALLVPPLAARRAGQAGWIVGVGVPSTVAIAGLLLAPAAAPAVWALLWGLGTGAAFPLAMTLVLVRTRDVAQTGRLSAAAQSAGYLLAATGPLAVGLLYDTVGGWRPGLVLLLVLQAGQFAAGLVAARPRLVTEARRPERVR</sequence>
<dbReference type="Proteomes" id="UP000198373">
    <property type="component" value="Unassembled WGS sequence"/>
</dbReference>
<feature type="transmembrane region" description="Helical" evidence="1">
    <location>
        <begin position="281"/>
        <end position="300"/>
    </location>
</feature>
<feature type="transmembrane region" description="Helical" evidence="1">
    <location>
        <begin position="340"/>
        <end position="363"/>
    </location>
</feature>
<protein>
    <submittedName>
        <fullName evidence="2">MFS transporter, CP family, cyanate transporter</fullName>
    </submittedName>
</protein>
<dbReference type="InterPro" id="IPR052524">
    <property type="entry name" value="MFS_Cyanate_Porter"/>
</dbReference>
<feature type="transmembrane region" description="Helical" evidence="1">
    <location>
        <begin position="214"/>
        <end position="237"/>
    </location>
</feature>
<feature type="transmembrane region" description="Helical" evidence="1">
    <location>
        <begin position="79"/>
        <end position="97"/>
    </location>
</feature>
<dbReference type="InterPro" id="IPR011701">
    <property type="entry name" value="MFS"/>
</dbReference>
<feature type="transmembrane region" description="Helical" evidence="1">
    <location>
        <begin position="249"/>
        <end position="269"/>
    </location>
</feature>
<dbReference type="SUPFAM" id="SSF103473">
    <property type="entry name" value="MFS general substrate transporter"/>
    <property type="match status" value="1"/>
</dbReference>
<feature type="transmembrane region" description="Helical" evidence="1">
    <location>
        <begin position="52"/>
        <end position="72"/>
    </location>
</feature>
<dbReference type="GO" id="GO:0022857">
    <property type="term" value="F:transmembrane transporter activity"/>
    <property type="evidence" value="ECO:0007669"/>
    <property type="project" value="InterPro"/>
</dbReference>
<gene>
    <name evidence="2" type="ORF">SAMN06893096_102433</name>
</gene>
<dbReference type="PANTHER" id="PTHR23523">
    <property type="match status" value="1"/>
</dbReference>
<evidence type="ECO:0000313" key="3">
    <source>
        <dbReference type="Proteomes" id="UP000198373"/>
    </source>
</evidence>
<dbReference type="RefSeq" id="WP_245820940.1">
    <property type="nucleotide sequence ID" value="NZ_FZOO01000002.1"/>
</dbReference>
<keyword evidence="1" id="KW-0812">Transmembrane</keyword>
<dbReference type="Pfam" id="PF07690">
    <property type="entry name" value="MFS_1"/>
    <property type="match status" value="1"/>
</dbReference>
<feature type="transmembrane region" description="Helical" evidence="1">
    <location>
        <begin position="103"/>
        <end position="124"/>
    </location>
</feature>
<accession>A0A239CHQ3</accession>
<dbReference type="InterPro" id="IPR036259">
    <property type="entry name" value="MFS_trans_sf"/>
</dbReference>
<keyword evidence="3" id="KW-1185">Reference proteome</keyword>
<proteinExistence type="predicted"/>
<organism evidence="2 3">
    <name type="scientific">Geodermatophilus pulveris</name>
    <dbReference type="NCBI Taxonomy" id="1564159"/>
    <lineage>
        <taxon>Bacteria</taxon>
        <taxon>Bacillati</taxon>
        <taxon>Actinomycetota</taxon>
        <taxon>Actinomycetes</taxon>
        <taxon>Geodermatophilales</taxon>
        <taxon>Geodermatophilaceae</taxon>
        <taxon>Geodermatophilus</taxon>
    </lineage>
</organism>
<dbReference type="Gene3D" id="1.20.1250.20">
    <property type="entry name" value="MFS general substrate transporter like domains"/>
    <property type="match status" value="1"/>
</dbReference>
<name>A0A239CHQ3_9ACTN</name>
<evidence type="ECO:0000313" key="2">
    <source>
        <dbReference type="EMBL" id="SNS19208.1"/>
    </source>
</evidence>
<dbReference type="AlphaFoldDB" id="A0A239CHQ3"/>
<feature type="transmembrane region" description="Helical" evidence="1">
    <location>
        <begin position="136"/>
        <end position="157"/>
    </location>
</feature>
<feature type="transmembrane region" description="Helical" evidence="1">
    <location>
        <begin position="369"/>
        <end position="391"/>
    </location>
</feature>
<keyword evidence="1" id="KW-0472">Membrane</keyword>